<dbReference type="PANTHER" id="PTHR43280:SF28">
    <property type="entry name" value="HTH-TYPE TRANSCRIPTIONAL ACTIVATOR RHAS"/>
    <property type="match status" value="1"/>
</dbReference>
<dbReference type="SUPFAM" id="SSF52172">
    <property type="entry name" value="CheY-like"/>
    <property type="match status" value="1"/>
</dbReference>
<evidence type="ECO:0000313" key="8">
    <source>
        <dbReference type="Proteomes" id="UP000618579"/>
    </source>
</evidence>
<keyword evidence="4" id="KW-0597">Phosphoprotein</keyword>
<evidence type="ECO:0000256" key="4">
    <source>
        <dbReference type="PROSITE-ProRule" id="PRU00169"/>
    </source>
</evidence>
<dbReference type="CDD" id="cd17536">
    <property type="entry name" value="REC_YesN-like"/>
    <property type="match status" value="1"/>
</dbReference>
<dbReference type="InterPro" id="IPR001789">
    <property type="entry name" value="Sig_transdc_resp-reg_receiver"/>
</dbReference>
<protein>
    <submittedName>
        <fullName evidence="7">Response regulator</fullName>
    </submittedName>
</protein>
<evidence type="ECO:0000259" key="6">
    <source>
        <dbReference type="PROSITE" id="PS50110"/>
    </source>
</evidence>
<dbReference type="PANTHER" id="PTHR43280">
    <property type="entry name" value="ARAC-FAMILY TRANSCRIPTIONAL REGULATOR"/>
    <property type="match status" value="1"/>
</dbReference>
<dbReference type="InterPro" id="IPR018060">
    <property type="entry name" value="HTH_AraC"/>
</dbReference>
<reference evidence="7 8" key="1">
    <citation type="submission" date="2019-10" db="EMBL/GenBank/DDBJ databases">
        <title>Description of Paenibacillus pedi sp. nov.</title>
        <authorList>
            <person name="Carlier A."/>
            <person name="Qi S."/>
        </authorList>
    </citation>
    <scope>NUCLEOTIDE SEQUENCE [LARGE SCALE GENOMIC DNA]</scope>
    <source>
        <strain evidence="7 8">LMG 31457</strain>
    </source>
</reference>
<keyword evidence="3" id="KW-0804">Transcription</keyword>
<dbReference type="EMBL" id="WHNZ01000026">
    <property type="protein sequence ID" value="NOV01007.1"/>
    <property type="molecule type" value="Genomic_DNA"/>
</dbReference>
<accession>A0ABX1ZLR3</accession>
<gene>
    <name evidence="7" type="ORF">GC097_13390</name>
</gene>
<dbReference type="Pfam" id="PF12833">
    <property type="entry name" value="HTH_18"/>
    <property type="match status" value="1"/>
</dbReference>
<dbReference type="PROSITE" id="PS01124">
    <property type="entry name" value="HTH_ARAC_FAMILY_2"/>
    <property type="match status" value="1"/>
</dbReference>
<evidence type="ECO:0000259" key="5">
    <source>
        <dbReference type="PROSITE" id="PS01124"/>
    </source>
</evidence>
<dbReference type="PROSITE" id="PS50110">
    <property type="entry name" value="RESPONSE_REGULATORY"/>
    <property type="match status" value="1"/>
</dbReference>
<evidence type="ECO:0000256" key="2">
    <source>
        <dbReference type="ARBA" id="ARBA00023125"/>
    </source>
</evidence>
<dbReference type="InterPro" id="IPR011006">
    <property type="entry name" value="CheY-like_superfamily"/>
</dbReference>
<evidence type="ECO:0000256" key="1">
    <source>
        <dbReference type="ARBA" id="ARBA00023015"/>
    </source>
</evidence>
<keyword evidence="2" id="KW-0238">DNA-binding</keyword>
<feature type="domain" description="Response regulatory" evidence="6">
    <location>
        <begin position="52"/>
        <end position="170"/>
    </location>
</feature>
<organism evidence="7 8">
    <name type="scientific">Paenibacillus planticolens</name>
    <dbReference type="NCBI Taxonomy" id="2654976"/>
    <lineage>
        <taxon>Bacteria</taxon>
        <taxon>Bacillati</taxon>
        <taxon>Bacillota</taxon>
        <taxon>Bacilli</taxon>
        <taxon>Bacillales</taxon>
        <taxon>Paenibacillaceae</taxon>
        <taxon>Paenibacillus</taxon>
    </lineage>
</organism>
<sequence>MYQNASDCCSGSNLNFELKVMLKEKGQSCPSLFQGIDWNSLRRNTRMTAPYKVLIVEDEKPARDVFKQMIAQEKEWFELVGEAVNGRRGLELFKQFQPHFLITDITMPVMSGIEMLQALKQLQPDMPETIILSCHKDFHFAQKAIELGASSYLIKEDCLLQENLLADTLKNFIPRICRREDDRQKIQANEQNTDAGIAEVSYEQGSPVNAIMLNVIEQLRADLSVSISLEDMAAKVGYSIPYLSSLFKKTTGQTYTQYMMTMRVQAAKRMLLTTDLRTFQIAEQVGMENYRHFNKVFKRMVGMSPKEYKLSHHQLSGLANPETL</sequence>
<evidence type="ECO:0000313" key="7">
    <source>
        <dbReference type="EMBL" id="NOV01007.1"/>
    </source>
</evidence>
<comment type="caution">
    <text evidence="7">The sequence shown here is derived from an EMBL/GenBank/DDBJ whole genome shotgun (WGS) entry which is preliminary data.</text>
</comment>
<keyword evidence="8" id="KW-1185">Reference proteome</keyword>
<dbReference type="Proteomes" id="UP000618579">
    <property type="component" value="Unassembled WGS sequence"/>
</dbReference>
<dbReference type="Pfam" id="PF00072">
    <property type="entry name" value="Response_reg"/>
    <property type="match status" value="1"/>
</dbReference>
<feature type="modified residue" description="4-aspartylphosphate" evidence="4">
    <location>
        <position position="104"/>
    </location>
</feature>
<dbReference type="InterPro" id="IPR009057">
    <property type="entry name" value="Homeodomain-like_sf"/>
</dbReference>
<name>A0ABX1ZLR3_9BACL</name>
<dbReference type="Gene3D" id="1.10.10.60">
    <property type="entry name" value="Homeodomain-like"/>
    <property type="match status" value="2"/>
</dbReference>
<feature type="domain" description="HTH araC/xylS-type" evidence="5">
    <location>
        <begin position="213"/>
        <end position="311"/>
    </location>
</feature>
<dbReference type="Gene3D" id="3.40.50.2300">
    <property type="match status" value="1"/>
</dbReference>
<keyword evidence="1" id="KW-0805">Transcription regulation</keyword>
<dbReference type="SUPFAM" id="SSF46689">
    <property type="entry name" value="Homeodomain-like"/>
    <property type="match status" value="2"/>
</dbReference>
<evidence type="ECO:0000256" key="3">
    <source>
        <dbReference type="ARBA" id="ARBA00023163"/>
    </source>
</evidence>
<dbReference type="SMART" id="SM00448">
    <property type="entry name" value="REC"/>
    <property type="match status" value="1"/>
</dbReference>
<dbReference type="SMART" id="SM00342">
    <property type="entry name" value="HTH_ARAC"/>
    <property type="match status" value="1"/>
</dbReference>
<proteinExistence type="predicted"/>